<protein>
    <submittedName>
        <fullName evidence="1">Uncharacterized protein</fullName>
    </submittedName>
</protein>
<evidence type="ECO:0000313" key="2">
    <source>
        <dbReference type="Proteomes" id="UP000295293"/>
    </source>
</evidence>
<name>A0A4R6YY32_9GAMM</name>
<evidence type="ECO:0000313" key="1">
    <source>
        <dbReference type="EMBL" id="TDR43911.1"/>
    </source>
</evidence>
<keyword evidence="2" id="KW-1185">Reference proteome</keyword>
<sequence>MGEGAGVEAYWEKTAFAADRGNTDAYQFEPVANLVFYISSKKKPTTHFFPSPIH</sequence>
<dbReference type="AlphaFoldDB" id="A0A4R6YY32"/>
<comment type="caution">
    <text evidence="1">The sequence shown here is derived from an EMBL/GenBank/DDBJ whole genome shotgun (WGS) entry which is preliminary data.</text>
</comment>
<organism evidence="1 2">
    <name type="scientific">Tahibacter aquaticus</name>
    <dbReference type="NCBI Taxonomy" id="520092"/>
    <lineage>
        <taxon>Bacteria</taxon>
        <taxon>Pseudomonadati</taxon>
        <taxon>Pseudomonadota</taxon>
        <taxon>Gammaproteobacteria</taxon>
        <taxon>Lysobacterales</taxon>
        <taxon>Rhodanobacteraceae</taxon>
        <taxon>Tahibacter</taxon>
    </lineage>
</organism>
<dbReference type="Proteomes" id="UP000295293">
    <property type="component" value="Unassembled WGS sequence"/>
</dbReference>
<dbReference type="EMBL" id="SNZH01000006">
    <property type="protein sequence ID" value="TDR43911.1"/>
    <property type="molecule type" value="Genomic_DNA"/>
</dbReference>
<reference evidence="1 2" key="1">
    <citation type="submission" date="2019-03" db="EMBL/GenBank/DDBJ databases">
        <title>Genomic Encyclopedia of Type Strains, Phase IV (KMG-IV): sequencing the most valuable type-strain genomes for metagenomic binning, comparative biology and taxonomic classification.</title>
        <authorList>
            <person name="Goeker M."/>
        </authorList>
    </citation>
    <scope>NUCLEOTIDE SEQUENCE [LARGE SCALE GENOMIC DNA]</scope>
    <source>
        <strain evidence="1 2">DSM 21667</strain>
    </source>
</reference>
<gene>
    <name evidence="1" type="ORF">DFR29_10653</name>
</gene>
<accession>A0A4R6YY32</accession>
<proteinExistence type="predicted"/>